<protein>
    <recommendedName>
        <fullName evidence="1">KIB1-4 beta-propeller domain-containing protein</fullName>
    </recommendedName>
</protein>
<feature type="domain" description="KIB1-4 beta-propeller" evidence="1">
    <location>
        <begin position="16"/>
        <end position="250"/>
    </location>
</feature>
<dbReference type="PANTHER" id="PTHR31672:SF7">
    <property type="entry name" value="F-BOX DOMAIN-CONTAINING PROTEIN"/>
    <property type="match status" value="1"/>
</dbReference>
<sequence length="328" mass="36496">MVDPNCSKPIIYDTAQSKWCNINHPELLETNNGLLPVASSGGLLCFRSFSGEFFISNPVSGSHRKLPHVDIEDTVHAIAMSSSSLSSYKLILVHGDPSSLTVKTFDSTLDHWTVSMLHRKTKFQQLALPESGDEYGDETLYYLSKAGDVVATDMQRSPSKQFSSVVITEKNGNEVLYFLSQSGRVVGCNLSEGFWYEYPKILPPFFEHSLDLVECRGEMLVVVMSELLESASLRVWRFSEEKGLWVQVGAIPPSMSHEFYGKKADINCVGHGNLIMVCVSSVSCGFNCEVLCNLEENSWVELPECFISGKPKEFVSAFSFEPRLEACV</sequence>
<organism evidence="2 3">
    <name type="scientific">Amborella trichopoda</name>
    <dbReference type="NCBI Taxonomy" id="13333"/>
    <lineage>
        <taxon>Eukaryota</taxon>
        <taxon>Viridiplantae</taxon>
        <taxon>Streptophyta</taxon>
        <taxon>Embryophyta</taxon>
        <taxon>Tracheophyta</taxon>
        <taxon>Spermatophyta</taxon>
        <taxon>Magnoliopsida</taxon>
        <taxon>Amborellales</taxon>
        <taxon>Amborellaceae</taxon>
        <taxon>Amborella</taxon>
    </lineage>
</organism>
<dbReference type="Proteomes" id="UP000017836">
    <property type="component" value="Unassembled WGS sequence"/>
</dbReference>
<reference evidence="3" key="1">
    <citation type="journal article" date="2013" name="Science">
        <title>The Amborella genome and the evolution of flowering plants.</title>
        <authorList>
            <consortium name="Amborella Genome Project"/>
        </authorList>
    </citation>
    <scope>NUCLEOTIDE SEQUENCE [LARGE SCALE GENOMIC DNA]</scope>
</reference>
<dbReference type="InterPro" id="IPR050796">
    <property type="entry name" value="SCF_F-box_component"/>
</dbReference>
<dbReference type="InterPro" id="IPR005174">
    <property type="entry name" value="KIB1-4_b-propeller"/>
</dbReference>
<accession>W1NKJ8</accession>
<evidence type="ECO:0000259" key="1">
    <source>
        <dbReference type="Pfam" id="PF03478"/>
    </source>
</evidence>
<dbReference type="Gramene" id="ERM96043">
    <property type="protein sequence ID" value="ERM96043"/>
    <property type="gene ID" value="AMTR_s00129p00084140"/>
</dbReference>
<dbReference type="SUPFAM" id="SSF50965">
    <property type="entry name" value="Galactose oxidase, central domain"/>
    <property type="match status" value="1"/>
</dbReference>
<proteinExistence type="predicted"/>
<dbReference type="Pfam" id="PF03478">
    <property type="entry name" value="Beta-prop_KIB1-4"/>
    <property type="match status" value="1"/>
</dbReference>
<gene>
    <name evidence="2" type="ORF">AMTR_s00129p00084140</name>
</gene>
<evidence type="ECO:0000313" key="2">
    <source>
        <dbReference type="EMBL" id="ERM96043.1"/>
    </source>
</evidence>
<evidence type="ECO:0000313" key="3">
    <source>
        <dbReference type="Proteomes" id="UP000017836"/>
    </source>
</evidence>
<dbReference type="eggNOG" id="ENOG502QYAK">
    <property type="taxonomic scope" value="Eukaryota"/>
</dbReference>
<dbReference type="HOGENOM" id="CLU_038778_1_0_1"/>
<dbReference type="EMBL" id="KI397331">
    <property type="protein sequence ID" value="ERM96043.1"/>
    <property type="molecule type" value="Genomic_DNA"/>
</dbReference>
<keyword evidence="3" id="KW-1185">Reference proteome</keyword>
<dbReference type="AlphaFoldDB" id="W1NKJ8"/>
<dbReference type="InterPro" id="IPR011043">
    <property type="entry name" value="Gal_Oxase/kelch_b-propeller"/>
</dbReference>
<dbReference type="OMA" id="PAMSHEW"/>
<dbReference type="PANTHER" id="PTHR31672">
    <property type="entry name" value="BNACNNG10540D PROTEIN"/>
    <property type="match status" value="1"/>
</dbReference>
<name>W1NKJ8_AMBTC</name>